<organism evidence="6 7">
    <name type="scientific">Kitasatospora aburaviensis</name>
    <dbReference type="NCBI Taxonomy" id="67265"/>
    <lineage>
        <taxon>Bacteria</taxon>
        <taxon>Bacillati</taxon>
        <taxon>Actinomycetota</taxon>
        <taxon>Actinomycetes</taxon>
        <taxon>Kitasatosporales</taxon>
        <taxon>Streptomycetaceae</taxon>
        <taxon>Kitasatospora</taxon>
    </lineage>
</organism>
<evidence type="ECO:0000313" key="6">
    <source>
        <dbReference type="EMBL" id="MFC5884212.1"/>
    </source>
</evidence>
<dbReference type="InterPro" id="IPR048284">
    <property type="entry name" value="EryCIII-like_N"/>
</dbReference>
<evidence type="ECO:0000256" key="3">
    <source>
        <dbReference type="ARBA" id="ARBA00022679"/>
    </source>
</evidence>
<keyword evidence="3" id="KW-0808">Transferase</keyword>
<feature type="domain" description="Erythromycin biosynthesis protein CIII-like N-terminal" evidence="5">
    <location>
        <begin position="6"/>
        <end position="222"/>
    </location>
</feature>
<comment type="caution">
    <text evidence="6">The sequence shown here is derived from an EMBL/GenBank/DDBJ whole genome shotgun (WGS) entry which is preliminary data.</text>
</comment>
<dbReference type="CDD" id="cd03784">
    <property type="entry name" value="GT1_Gtf-like"/>
    <property type="match status" value="1"/>
</dbReference>
<accession>A0ABW1EQJ4</accession>
<dbReference type="EMBL" id="JBHSOD010000003">
    <property type="protein sequence ID" value="MFC5884212.1"/>
    <property type="molecule type" value="Genomic_DNA"/>
</dbReference>
<evidence type="ECO:0000313" key="7">
    <source>
        <dbReference type="Proteomes" id="UP001596067"/>
    </source>
</evidence>
<sequence>MVPLEWAVRSAGHEVCVASAPSLTAAVLGSGLPMVEVGSAVDLGGSARNRDLSAWHDHDRWPARWPVEPDLLDDSRKQLLEALGQRQFAMAAGMVDDLLDFARHWRPDLVVHDAVSYAGPVVAAALGVPSVSHLWGSPGLQKLEMKGFGDEPQDGYVELFERVGAEVRLRPAAWIDLCPPSMGFGPAPDVRQERYVPYNGPGTLPDWLLEPPQRPRVCVTWGATTAKLLGPAMTDLLRKAVEAVAALPVEVVLATTADQRELLGDLPDPVRTAVSLPLHLLLPGCAAVVHHGGSGTTLTAARAGVPQVTVTRRPEPTLNAERQAATGAGLHLTYGELDREADPVAAIRERVAAVVAGGPYREAARRLAAEMAEQPAPAEVVTELEKLV</sequence>
<name>A0ABW1EQJ4_9ACTN</name>
<evidence type="ECO:0000259" key="4">
    <source>
        <dbReference type="Pfam" id="PF06722"/>
    </source>
</evidence>
<comment type="similarity">
    <text evidence="1">Belongs to the glycosyltransferase 28 family.</text>
</comment>
<dbReference type="PANTHER" id="PTHR48050">
    <property type="entry name" value="STEROL 3-BETA-GLUCOSYLTRANSFERASE"/>
    <property type="match status" value="1"/>
</dbReference>
<dbReference type="InterPro" id="IPR050426">
    <property type="entry name" value="Glycosyltransferase_28"/>
</dbReference>
<dbReference type="RefSeq" id="WP_313762455.1">
    <property type="nucleotide sequence ID" value="NZ_BAAAVH010000050.1"/>
</dbReference>
<dbReference type="InterPro" id="IPR010610">
    <property type="entry name" value="EryCIII-like_C"/>
</dbReference>
<keyword evidence="2" id="KW-0328">Glycosyltransferase</keyword>
<reference evidence="7" key="1">
    <citation type="journal article" date="2019" name="Int. J. Syst. Evol. Microbiol.">
        <title>The Global Catalogue of Microorganisms (GCM) 10K type strain sequencing project: providing services to taxonomists for standard genome sequencing and annotation.</title>
        <authorList>
            <consortium name="The Broad Institute Genomics Platform"/>
            <consortium name="The Broad Institute Genome Sequencing Center for Infectious Disease"/>
            <person name="Wu L."/>
            <person name="Ma J."/>
        </authorList>
    </citation>
    <scope>NUCLEOTIDE SEQUENCE [LARGE SCALE GENOMIC DNA]</scope>
    <source>
        <strain evidence="7">CGMCC 4.1469</strain>
    </source>
</reference>
<evidence type="ECO:0000256" key="1">
    <source>
        <dbReference type="ARBA" id="ARBA00006962"/>
    </source>
</evidence>
<keyword evidence="7" id="KW-1185">Reference proteome</keyword>
<dbReference type="Gene3D" id="3.40.50.2000">
    <property type="entry name" value="Glycogen Phosphorylase B"/>
    <property type="match status" value="2"/>
</dbReference>
<proteinExistence type="inferred from homology"/>
<evidence type="ECO:0000259" key="5">
    <source>
        <dbReference type="Pfam" id="PF21036"/>
    </source>
</evidence>
<evidence type="ECO:0000256" key="2">
    <source>
        <dbReference type="ARBA" id="ARBA00022676"/>
    </source>
</evidence>
<dbReference type="Pfam" id="PF21036">
    <property type="entry name" value="EryCIII-like_N"/>
    <property type="match status" value="1"/>
</dbReference>
<dbReference type="PANTHER" id="PTHR48050:SF13">
    <property type="entry name" value="STEROL 3-BETA-GLUCOSYLTRANSFERASE UGT80A2"/>
    <property type="match status" value="1"/>
</dbReference>
<gene>
    <name evidence="6" type="ORF">ACFP0N_04320</name>
</gene>
<dbReference type="InterPro" id="IPR002213">
    <property type="entry name" value="UDP_glucos_trans"/>
</dbReference>
<feature type="domain" description="Erythromycin biosynthesis protein CIII-like C-terminal" evidence="4">
    <location>
        <begin position="240"/>
        <end position="387"/>
    </location>
</feature>
<dbReference type="SUPFAM" id="SSF53756">
    <property type="entry name" value="UDP-Glycosyltransferase/glycogen phosphorylase"/>
    <property type="match status" value="1"/>
</dbReference>
<dbReference type="Proteomes" id="UP001596067">
    <property type="component" value="Unassembled WGS sequence"/>
</dbReference>
<protein>
    <submittedName>
        <fullName evidence="6">Nucleotide disphospho-sugar-binding domain-containing protein</fullName>
    </submittedName>
</protein>
<dbReference type="Pfam" id="PF06722">
    <property type="entry name" value="EryCIII-like_C"/>
    <property type="match status" value="1"/>
</dbReference>